<dbReference type="GO" id="GO:0004519">
    <property type="term" value="F:endonuclease activity"/>
    <property type="evidence" value="ECO:0007669"/>
    <property type="project" value="UniProtKB-KW"/>
</dbReference>
<reference evidence="10" key="1">
    <citation type="submission" date="2021-02" db="EMBL/GenBank/DDBJ databases">
        <authorList>
            <person name="Nowell W R."/>
        </authorList>
    </citation>
    <scope>NUCLEOTIDE SEQUENCE</scope>
</reference>
<dbReference type="SUPFAM" id="SSF56672">
    <property type="entry name" value="DNA/RNA polymerases"/>
    <property type="match status" value="1"/>
</dbReference>
<dbReference type="GO" id="GO:0016787">
    <property type="term" value="F:hydrolase activity"/>
    <property type="evidence" value="ECO:0007669"/>
    <property type="project" value="UniProtKB-KW"/>
</dbReference>
<evidence type="ECO:0000259" key="9">
    <source>
        <dbReference type="Pfam" id="PF17919"/>
    </source>
</evidence>
<evidence type="ECO:0000259" key="8">
    <source>
        <dbReference type="Pfam" id="PF17917"/>
    </source>
</evidence>
<dbReference type="GO" id="GO:0003964">
    <property type="term" value="F:RNA-directed DNA polymerase activity"/>
    <property type="evidence" value="ECO:0007669"/>
    <property type="project" value="UniProtKB-KW"/>
</dbReference>
<dbReference type="InterPro" id="IPR041577">
    <property type="entry name" value="RT_RNaseH_2"/>
</dbReference>
<feature type="region of interest" description="Disordered" evidence="7">
    <location>
        <begin position="164"/>
        <end position="183"/>
    </location>
</feature>
<evidence type="ECO:0000313" key="10">
    <source>
        <dbReference type="EMBL" id="CAF1587412.1"/>
    </source>
</evidence>
<dbReference type="CDD" id="cd09274">
    <property type="entry name" value="RNase_HI_RT_Ty3"/>
    <property type="match status" value="1"/>
</dbReference>
<keyword evidence="12" id="KW-1185">Reference proteome</keyword>
<evidence type="ECO:0000256" key="1">
    <source>
        <dbReference type="ARBA" id="ARBA00022679"/>
    </source>
</evidence>
<evidence type="ECO:0000256" key="7">
    <source>
        <dbReference type="SAM" id="MobiDB-lite"/>
    </source>
</evidence>
<protein>
    <recommendedName>
        <fullName evidence="13">Reverse transcriptase RNase H-like domain-containing protein</fullName>
    </recommendedName>
</protein>
<proteinExistence type="predicted"/>
<dbReference type="PANTHER" id="PTHR34072">
    <property type="entry name" value="ENZYMATIC POLYPROTEIN-RELATED"/>
    <property type="match status" value="1"/>
</dbReference>
<dbReference type="Pfam" id="PF17917">
    <property type="entry name" value="RT_RNaseH"/>
    <property type="match status" value="1"/>
</dbReference>
<dbReference type="Proteomes" id="UP000663829">
    <property type="component" value="Unassembled WGS sequence"/>
</dbReference>
<dbReference type="EMBL" id="CAJOBC010098983">
    <property type="protein sequence ID" value="CAF4457754.1"/>
    <property type="molecule type" value="Genomic_DNA"/>
</dbReference>
<gene>
    <name evidence="10" type="ORF">GPM918_LOCUS41514</name>
    <name evidence="11" type="ORF">SRO942_LOCUS42577</name>
</gene>
<name>A0A815ZPH8_9BILA</name>
<evidence type="ECO:0000256" key="5">
    <source>
        <dbReference type="ARBA" id="ARBA00022801"/>
    </source>
</evidence>
<evidence type="ECO:0000256" key="4">
    <source>
        <dbReference type="ARBA" id="ARBA00022759"/>
    </source>
</evidence>
<dbReference type="PANTHER" id="PTHR34072:SF52">
    <property type="entry name" value="RIBONUCLEASE H"/>
    <property type="match status" value="1"/>
</dbReference>
<dbReference type="InterPro" id="IPR043502">
    <property type="entry name" value="DNA/RNA_pol_sf"/>
</dbReference>
<dbReference type="Gene3D" id="3.10.20.370">
    <property type="match status" value="1"/>
</dbReference>
<accession>A0A815ZPH8</accession>
<comment type="caution">
    <text evidence="10">The sequence shown here is derived from an EMBL/GenBank/DDBJ whole genome shotgun (WGS) entry which is preliminary data.</text>
</comment>
<dbReference type="OrthoDB" id="3863715at2759"/>
<sequence length="236" mass="27698">MLKKRSPLSYKQECAFRILKKKLIEPPILRTYDPKLETHITTDASGHAIGAILTQLDENKIERVIAYESRKLTPAEQNYPVYEQELLAIVHALRIWRCYVEGIQFTIKTKAANSVKFIITTDHHSLQHLLTQKHLTRRHIRWIEELQQYSFEIKYTSGSTNKAADSVSRIKHQQNNDDKDLEDDLPKGPALLLTDVFDFELDWPTHVATYMSDKYINEQITDKQKKIEKNPYYTKR</sequence>
<keyword evidence="3" id="KW-0540">Nuclease</keyword>
<feature type="domain" description="Reverse transcriptase RNase H-like" evidence="8">
    <location>
        <begin position="115"/>
        <end position="149"/>
    </location>
</feature>
<dbReference type="FunFam" id="3.10.20.370:FF:000001">
    <property type="entry name" value="Retrovirus-related Pol polyprotein from transposon 17.6-like protein"/>
    <property type="match status" value="1"/>
</dbReference>
<evidence type="ECO:0000256" key="2">
    <source>
        <dbReference type="ARBA" id="ARBA00022695"/>
    </source>
</evidence>
<evidence type="ECO:0000256" key="3">
    <source>
        <dbReference type="ARBA" id="ARBA00022722"/>
    </source>
</evidence>
<keyword evidence="6" id="KW-0695">RNA-directed DNA polymerase</keyword>
<dbReference type="Proteomes" id="UP000681722">
    <property type="component" value="Unassembled WGS sequence"/>
</dbReference>
<evidence type="ECO:0008006" key="13">
    <source>
        <dbReference type="Google" id="ProtNLM"/>
    </source>
</evidence>
<evidence type="ECO:0000313" key="11">
    <source>
        <dbReference type="EMBL" id="CAF4457754.1"/>
    </source>
</evidence>
<keyword evidence="4" id="KW-0255">Endonuclease</keyword>
<evidence type="ECO:0000256" key="6">
    <source>
        <dbReference type="ARBA" id="ARBA00022918"/>
    </source>
</evidence>
<dbReference type="EMBL" id="CAJNOQ010032901">
    <property type="protein sequence ID" value="CAF1587412.1"/>
    <property type="molecule type" value="Genomic_DNA"/>
</dbReference>
<keyword evidence="5" id="KW-0378">Hydrolase</keyword>
<dbReference type="AlphaFoldDB" id="A0A815ZPH8"/>
<evidence type="ECO:0000313" key="12">
    <source>
        <dbReference type="Proteomes" id="UP000663829"/>
    </source>
</evidence>
<keyword evidence="2" id="KW-0548">Nucleotidyltransferase</keyword>
<organism evidence="10 12">
    <name type="scientific">Didymodactylos carnosus</name>
    <dbReference type="NCBI Taxonomy" id="1234261"/>
    <lineage>
        <taxon>Eukaryota</taxon>
        <taxon>Metazoa</taxon>
        <taxon>Spiralia</taxon>
        <taxon>Gnathifera</taxon>
        <taxon>Rotifera</taxon>
        <taxon>Eurotatoria</taxon>
        <taxon>Bdelloidea</taxon>
        <taxon>Philodinida</taxon>
        <taxon>Philodinidae</taxon>
        <taxon>Didymodactylos</taxon>
    </lineage>
</organism>
<dbReference type="InterPro" id="IPR041373">
    <property type="entry name" value="RT_RNaseH"/>
</dbReference>
<feature type="domain" description="Reverse transcriptase/retrotransposon-derived protein RNase H-like" evidence="9">
    <location>
        <begin position="11"/>
        <end position="107"/>
    </location>
</feature>
<keyword evidence="1" id="KW-0808">Transferase</keyword>
<dbReference type="Pfam" id="PF17919">
    <property type="entry name" value="RT_RNaseH_2"/>
    <property type="match status" value="1"/>
</dbReference>